<gene>
    <name evidence="1" type="ORF">EJ02DRAFT_460880</name>
</gene>
<reference evidence="1" key="1">
    <citation type="journal article" date="2020" name="Stud. Mycol.">
        <title>101 Dothideomycetes genomes: a test case for predicting lifestyles and emergence of pathogens.</title>
        <authorList>
            <person name="Haridas S."/>
            <person name="Albert R."/>
            <person name="Binder M."/>
            <person name="Bloem J."/>
            <person name="Labutti K."/>
            <person name="Salamov A."/>
            <person name="Andreopoulos B."/>
            <person name="Baker S."/>
            <person name="Barry K."/>
            <person name="Bills G."/>
            <person name="Bluhm B."/>
            <person name="Cannon C."/>
            <person name="Castanera R."/>
            <person name="Culley D."/>
            <person name="Daum C."/>
            <person name="Ezra D."/>
            <person name="Gonzalez J."/>
            <person name="Henrissat B."/>
            <person name="Kuo A."/>
            <person name="Liang C."/>
            <person name="Lipzen A."/>
            <person name="Lutzoni F."/>
            <person name="Magnuson J."/>
            <person name="Mondo S."/>
            <person name="Nolan M."/>
            <person name="Ohm R."/>
            <person name="Pangilinan J."/>
            <person name="Park H.-J."/>
            <person name="Ramirez L."/>
            <person name="Alfaro M."/>
            <person name="Sun H."/>
            <person name="Tritt A."/>
            <person name="Yoshinaga Y."/>
            <person name="Zwiers L.-H."/>
            <person name="Turgeon B."/>
            <person name="Goodwin S."/>
            <person name="Spatafora J."/>
            <person name="Crous P."/>
            <person name="Grigoriev I."/>
        </authorList>
    </citation>
    <scope>NUCLEOTIDE SEQUENCE</scope>
    <source>
        <strain evidence="1">CBS 161.51</strain>
    </source>
</reference>
<dbReference type="EMBL" id="ML976361">
    <property type="protein sequence ID" value="KAF1934836.1"/>
    <property type="molecule type" value="Genomic_DNA"/>
</dbReference>
<dbReference type="AlphaFoldDB" id="A0A6A5S8T0"/>
<protein>
    <submittedName>
        <fullName evidence="1">Uncharacterized protein</fullName>
    </submittedName>
</protein>
<name>A0A6A5S8T0_9PLEO</name>
<dbReference type="OrthoDB" id="3783451at2759"/>
<evidence type="ECO:0000313" key="2">
    <source>
        <dbReference type="Proteomes" id="UP000800038"/>
    </source>
</evidence>
<dbReference type="Proteomes" id="UP000800038">
    <property type="component" value="Unassembled WGS sequence"/>
</dbReference>
<keyword evidence="2" id="KW-1185">Reference proteome</keyword>
<evidence type="ECO:0000313" key="1">
    <source>
        <dbReference type="EMBL" id="KAF1934836.1"/>
    </source>
</evidence>
<organism evidence="1 2">
    <name type="scientific">Clathrospora elynae</name>
    <dbReference type="NCBI Taxonomy" id="706981"/>
    <lineage>
        <taxon>Eukaryota</taxon>
        <taxon>Fungi</taxon>
        <taxon>Dikarya</taxon>
        <taxon>Ascomycota</taxon>
        <taxon>Pezizomycotina</taxon>
        <taxon>Dothideomycetes</taxon>
        <taxon>Pleosporomycetidae</taxon>
        <taxon>Pleosporales</taxon>
        <taxon>Diademaceae</taxon>
        <taxon>Clathrospora</taxon>
    </lineage>
</organism>
<sequence>MDSDLPIADEIDESPDRIREDLLDRLYWNVFGLQSDIAVRDGNTLIPFANHAIGSEGIADPPVSKITVNIQVCQEKYFMDETDEEEYRYQPPTPLVIEKQDGTPILLNEFINQVHPFLNANKDEIFKCEDEIYTQPTELEDGSKFDGVDPAEFEGFDQDEDQSTEPSLFIRSGNIPAGSKFFFDKAIFNELDMDEFEVYIDLFVEGNMGMSFDQFWEQRAGA</sequence>
<accession>A0A6A5S8T0</accession>
<proteinExistence type="predicted"/>